<evidence type="ECO:0000256" key="2">
    <source>
        <dbReference type="ARBA" id="ARBA00022692"/>
    </source>
</evidence>
<keyword evidence="3 6" id="KW-1133">Transmembrane helix</keyword>
<dbReference type="PANTHER" id="PTHR10736">
    <property type="entry name" value="BESTROPHIN"/>
    <property type="match status" value="1"/>
</dbReference>
<reference evidence="7 8" key="1">
    <citation type="journal article" date="2018" name="Nat. Ecol. Evol.">
        <title>Genomic signatures of mitonuclear coevolution across populations of Tigriopus californicus.</title>
        <authorList>
            <person name="Barreto F.S."/>
            <person name="Watson E.T."/>
            <person name="Lima T.G."/>
            <person name="Willett C.S."/>
            <person name="Edmands S."/>
            <person name="Li W."/>
            <person name="Burton R.S."/>
        </authorList>
    </citation>
    <scope>NUCLEOTIDE SEQUENCE [LARGE SCALE GENOMIC DNA]</scope>
    <source>
        <strain evidence="7 8">San Diego</strain>
    </source>
</reference>
<gene>
    <name evidence="7" type="ORF">TCAL_05669</name>
</gene>
<dbReference type="GO" id="GO:0005254">
    <property type="term" value="F:chloride channel activity"/>
    <property type="evidence" value="ECO:0007669"/>
    <property type="project" value="UniProtKB-KW"/>
</dbReference>
<feature type="non-terminal residue" evidence="7">
    <location>
        <position position="302"/>
    </location>
</feature>
<comment type="caution">
    <text evidence="7">The sequence shown here is derived from an EMBL/GenBank/DDBJ whole genome shotgun (WGS) entry which is preliminary data.</text>
</comment>
<evidence type="ECO:0000256" key="5">
    <source>
        <dbReference type="ARBA" id="ARBA00034769"/>
    </source>
</evidence>
<comment type="similarity">
    <text evidence="5 6">Belongs to the anion channel-forming bestrophin (TC 1.A.46) family. Calcium-sensitive chloride channel subfamily.</text>
</comment>
<sequence length="302" mass="35568">MSLWKRSIQRLFAVRFLFNLIYKELLVYIIVYFVINIIYRYAINPDQQQTFGRIVHYFEEQLDYYGRDLTFLLGFYVSLAAKRWWDQYQSLPWPDQLAVVLTGLIKKDEMERIERNGFEKTEYRNPFASNWCLPLAWATDLIRLARQQNLIHTDREILREVMAFQHGLQQVENFANVSIPIVYEVVVNCAIYLYFILSLVADQIPFTNQDSFDLYVPIFKIFKLILLMGWLKVAQCIEKPFGDDESDIDMFALVQRHIWTTSIILDQYNKLPALQSNMSSLSTSLASSMDPEEAKKDKGFDG</sequence>
<feature type="transmembrane region" description="Helical" evidence="6">
    <location>
        <begin position="25"/>
        <end position="43"/>
    </location>
</feature>
<keyword evidence="4 6" id="KW-0472">Membrane</keyword>
<dbReference type="OMA" id="IHANDET"/>
<dbReference type="EMBL" id="VCGU01000005">
    <property type="protein sequence ID" value="TRY74813.1"/>
    <property type="molecule type" value="Genomic_DNA"/>
</dbReference>
<evidence type="ECO:0000313" key="7">
    <source>
        <dbReference type="EMBL" id="TRY74813.1"/>
    </source>
</evidence>
<dbReference type="InterPro" id="IPR021134">
    <property type="entry name" value="Bestrophin-like"/>
</dbReference>
<protein>
    <recommendedName>
        <fullName evidence="6">Bestrophin homolog</fullName>
    </recommendedName>
</protein>
<keyword evidence="6" id="KW-0406">Ion transport</keyword>
<keyword evidence="6" id="KW-0813">Transport</keyword>
<evidence type="ECO:0000256" key="3">
    <source>
        <dbReference type="ARBA" id="ARBA00022989"/>
    </source>
</evidence>
<keyword evidence="2 6" id="KW-0812">Transmembrane</keyword>
<proteinExistence type="inferred from homology"/>
<evidence type="ECO:0000256" key="1">
    <source>
        <dbReference type="ARBA" id="ARBA00004370"/>
    </source>
</evidence>
<dbReference type="AlphaFoldDB" id="A0A553PAV0"/>
<dbReference type="InterPro" id="IPR000615">
    <property type="entry name" value="Bestrophin"/>
</dbReference>
<dbReference type="Pfam" id="PF01062">
    <property type="entry name" value="Bestrophin"/>
    <property type="match status" value="1"/>
</dbReference>
<accession>A0A553PAV0</accession>
<evidence type="ECO:0000256" key="4">
    <source>
        <dbReference type="ARBA" id="ARBA00023136"/>
    </source>
</evidence>
<keyword evidence="6" id="KW-0868">Chloride</keyword>
<keyword evidence="6" id="KW-1003">Cell membrane</keyword>
<keyword evidence="8" id="KW-1185">Reference proteome</keyword>
<name>A0A553PAV0_TIGCA</name>
<comment type="caution">
    <text evidence="6">Lacks conserved residue(s) required for the propagation of feature annotation.</text>
</comment>
<keyword evidence="6" id="KW-0869">Chloride channel</keyword>
<comment type="function">
    <text evidence="6">Forms chloride channels.</text>
</comment>
<dbReference type="STRING" id="6832.A0A553PAV0"/>
<keyword evidence="6" id="KW-0407">Ion channel</keyword>
<dbReference type="Proteomes" id="UP000318571">
    <property type="component" value="Chromosome 2"/>
</dbReference>
<dbReference type="GO" id="GO:0005886">
    <property type="term" value="C:plasma membrane"/>
    <property type="evidence" value="ECO:0007669"/>
    <property type="project" value="UniProtKB-SubCell"/>
</dbReference>
<dbReference type="GO" id="GO:0034707">
    <property type="term" value="C:chloride channel complex"/>
    <property type="evidence" value="ECO:0007669"/>
    <property type="project" value="UniProtKB-KW"/>
</dbReference>
<comment type="subcellular location">
    <subcellularLocation>
        <location evidence="6">Cell membrane</location>
        <topology evidence="6">Multi-pass membrane protein</topology>
    </subcellularLocation>
    <subcellularLocation>
        <location evidence="1">Membrane</location>
    </subcellularLocation>
</comment>
<evidence type="ECO:0000313" key="8">
    <source>
        <dbReference type="Proteomes" id="UP000318571"/>
    </source>
</evidence>
<dbReference type="PANTHER" id="PTHR10736:SF0">
    <property type="entry name" value="BESTROPHIN HOMOLOG"/>
    <property type="match status" value="1"/>
</dbReference>
<organism evidence="7 8">
    <name type="scientific">Tigriopus californicus</name>
    <name type="common">Marine copepod</name>
    <dbReference type="NCBI Taxonomy" id="6832"/>
    <lineage>
        <taxon>Eukaryota</taxon>
        <taxon>Metazoa</taxon>
        <taxon>Ecdysozoa</taxon>
        <taxon>Arthropoda</taxon>
        <taxon>Crustacea</taxon>
        <taxon>Multicrustacea</taxon>
        <taxon>Hexanauplia</taxon>
        <taxon>Copepoda</taxon>
        <taxon>Harpacticoida</taxon>
        <taxon>Harpacticidae</taxon>
        <taxon>Tigriopus</taxon>
    </lineage>
</organism>
<evidence type="ECO:0000256" key="6">
    <source>
        <dbReference type="RuleBase" id="RU363126"/>
    </source>
</evidence>